<gene>
    <name evidence="2" type="ORF">MQN93_41390</name>
</gene>
<name>A0ABS9XVQ6_9ACTN</name>
<evidence type="ECO:0000313" key="3">
    <source>
        <dbReference type="Proteomes" id="UP001165270"/>
    </source>
</evidence>
<accession>A0ABS9XVQ6</accession>
<dbReference type="Proteomes" id="UP001165270">
    <property type="component" value="Unassembled WGS sequence"/>
</dbReference>
<proteinExistence type="predicted"/>
<reference evidence="2" key="1">
    <citation type="submission" date="2022-03" db="EMBL/GenBank/DDBJ databases">
        <title>Streptomyces 7R015 and 7R016 isolated from Barleria lupulina in Thailand.</title>
        <authorList>
            <person name="Kanchanasin P."/>
            <person name="Phongsopitanun W."/>
            <person name="Tanasupawat S."/>
        </authorList>
    </citation>
    <scope>NUCLEOTIDE SEQUENCE</scope>
    <source>
        <strain evidence="2">7R016</strain>
    </source>
</reference>
<keyword evidence="3" id="KW-1185">Reference proteome</keyword>
<organism evidence="2 3">
    <name type="scientific">Streptomyces spinosisporus</name>
    <dbReference type="NCBI Taxonomy" id="2927582"/>
    <lineage>
        <taxon>Bacteria</taxon>
        <taxon>Bacillati</taxon>
        <taxon>Actinomycetota</taxon>
        <taxon>Actinomycetes</taxon>
        <taxon>Kitasatosporales</taxon>
        <taxon>Streptomycetaceae</taxon>
        <taxon>Streptomyces</taxon>
    </lineage>
</organism>
<dbReference type="EMBL" id="JALDAX010000030">
    <property type="protein sequence ID" value="MCI3246165.1"/>
    <property type="molecule type" value="Genomic_DNA"/>
</dbReference>
<protein>
    <recommendedName>
        <fullName evidence="4">Lipoprotein</fullName>
    </recommendedName>
</protein>
<feature type="region of interest" description="Disordered" evidence="1">
    <location>
        <begin position="29"/>
        <end position="125"/>
    </location>
</feature>
<dbReference type="PROSITE" id="PS51257">
    <property type="entry name" value="PROKAR_LIPOPROTEIN"/>
    <property type="match status" value="1"/>
</dbReference>
<feature type="compositionally biased region" description="Basic and acidic residues" evidence="1">
    <location>
        <begin position="89"/>
        <end position="102"/>
    </location>
</feature>
<sequence length="155" mass="16631">MARVHRTTTTATLLVTVAVSALTGCVTIQRPPASVPPRPSSAHPDGDAGPQIVQAPAREALEMIGPSRRAEPKPRNHQHRTPTATAAPAERRPAPRPSERPHPRATPPAAEPQRQPRVDIPDLTKGTDLCALGRQYGGWRADSPEAAICEQTYGR</sequence>
<evidence type="ECO:0000313" key="2">
    <source>
        <dbReference type="EMBL" id="MCI3246165.1"/>
    </source>
</evidence>
<evidence type="ECO:0008006" key="4">
    <source>
        <dbReference type="Google" id="ProtNLM"/>
    </source>
</evidence>
<comment type="caution">
    <text evidence="2">The sequence shown here is derived from an EMBL/GenBank/DDBJ whole genome shotgun (WGS) entry which is preliminary data.</text>
</comment>
<evidence type="ECO:0000256" key="1">
    <source>
        <dbReference type="SAM" id="MobiDB-lite"/>
    </source>
</evidence>